<protein>
    <submittedName>
        <fullName evidence="1">Glutamine cyclotransferase</fullName>
    </submittedName>
</protein>
<gene>
    <name evidence="1" type="ordered locus">Nwat_2281</name>
</gene>
<dbReference type="RefSeq" id="WP_013221181.1">
    <property type="nucleotide sequence ID" value="NC_014315.1"/>
</dbReference>
<dbReference type="AlphaFoldDB" id="D8K8I9"/>
<accession>D8K8I9</accession>
<proteinExistence type="predicted"/>
<dbReference type="InterPro" id="IPR015943">
    <property type="entry name" value="WD40/YVTN_repeat-like_dom_sf"/>
</dbReference>
<dbReference type="SUPFAM" id="SSF50969">
    <property type="entry name" value="YVTN repeat-like/Quinoprotein amine dehydrogenase"/>
    <property type="match status" value="1"/>
</dbReference>
<dbReference type="KEGG" id="nwa:Nwat_2281"/>
<dbReference type="EMBL" id="CP002086">
    <property type="protein sequence ID" value="ADJ29109.1"/>
    <property type="molecule type" value="Genomic_DNA"/>
</dbReference>
<dbReference type="InterPro" id="IPR007788">
    <property type="entry name" value="QCT"/>
</dbReference>
<dbReference type="HOGENOM" id="CLU_060272_1_0_6"/>
<dbReference type="eggNOG" id="COG3823">
    <property type="taxonomic scope" value="Bacteria"/>
</dbReference>
<dbReference type="Proteomes" id="UP000000393">
    <property type="component" value="Chromosome"/>
</dbReference>
<dbReference type="InterPro" id="IPR011044">
    <property type="entry name" value="Quino_amine_DH_bsu"/>
</dbReference>
<keyword evidence="1" id="KW-0808">Transferase</keyword>
<reference evidence="1 2" key="1">
    <citation type="submission" date="2010-06" db="EMBL/GenBank/DDBJ databases">
        <title>Complete sequence of chromosome of Nitrosococcus watsoni C-113.</title>
        <authorList>
            <consortium name="US DOE Joint Genome Institute"/>
            <person name="Lucas S."/>
            <person name="Copeland A."/>
            <person name="Lapidus A."/>
            <person name="Cheng J.-F."/>
            <person name="Bruce D."/>
            <person name="Goodwin L."/>
            <person name="Pitluck S."/>
            <person name="Malfatti S.A."/>
            <person name="Chain P.S.G."/>
            <person name="Land M."/>
            <person name="Hauser L."/>
            <person name="Kyrpides N."/>
            <person name="Ivanova N."/>
            <person name="Cambell M.A."/>
            <person name="Heidelberg J.F."/>
            <person name="Klotz M.G."/>
            <person name="Woyke T."/>
        </authorList>
    </citation>
    <scope>NUCLEOTIDE SEQUENCE [LARGE SCALE GENOMIC DNA]</scope>
    <source>
        <strain evidence="1 2">C-113</strain>
    </source>
</reference>
<dbReference type="PANTHER" id="PTHR31270">
    <property type="entry name" value="GLUTAMINYL-PEPTIDE CYCLOTRANSFERASE"/>
    <property type="match status" value="1"/>
</dbReference>
<evidence type="ECO:0000313" key="1">
    <source>
        <dbReference type="EMBL" id="ADJ29109.1"/>
    </source>
</evidence>
<dbReference type="GO" id="GO:0016603">
    <property type="term" value="F:glutaminyl-peptide cyclotransferase activity"/>
    <property type="evidence" value="ECO:0007669"/>
    <property type="project" value="InterPro"/>
</dbReference>
<organism evidence="1 2">
    <name type="scientific">Nitrosococcus watsoni (strain C-113)</name>
    <dbReference type="NCBI Taxonomy" id="105559"/>
    <lineage>
        <taxon>Bacteria</taxon>
        <taxon>Pseudomonadati</taxon>
        <taxon>Pseudomonadota</taxon>
        <taxon>Gammaproteobacteria</taxon>
        <taxon>Chromatiales</taxon>
        <taxon>Chromatiaceae</taxon>
        <taxon>Nitrosococcus</taxon>
    </lineage>
</organism>
<evidence type="ECO:0000313" key="2">
    <source>
        <dbReference type="Proteomes" id="UP000000393"/>
    </source>
</evidence>
<name>D8K8I9_NITWC</name>
<dbReference type="Pfam" id="PF05096">
    <property type="entry name" value="Glu_cyclase_2"/>
    <property type="match status" value="1"/>
</dbReference>
<dbReference type="Gene3D" id="2.130.10.10">
    <property type="entry name" value="YVTN repeat-like/Quinoprotein amine dehydrogenase"/>
    <property type="match status" value="1"/>
</dbReference>
<dbReference type="PANTHER" id="PTHR31270:SF1">
    <property type="entry name" value="GLUTAMINYL-PEPTIDE CYCLOTRANSFERASE"/>
    <property type="match status" value="1"/>
</dbReference>
<keyword evidence="2" id="KW-1185">Reference proteome</keyword>
<dbReference type="STRING" id="105559.Nwat_2281"/>
<sequence length="286" mass="33046">MIFSRELYRGLVFWVLWLVAIEFAPRAEYLQAGMAVNQSAHFLEPSKTKIFRNPTSLLYDYQIINSYPHDPEAFTQGLIFDGGFLYESTGKWGRSTLRKVELETGSILQEHSLPARYFGEGLALWQDKLIQLTWQGRLGFVYDKRTFNVLCKFFYSTEGWGLTHDDRHLIMSNGSSTLSFLNAETFQRVKQIQVHDKDEFIANLNELEYVKGDIYANVWLTHYIVRISPETGQVKGWINLEGLLGEEGATSSAGVLNGIAYDDKQERLFVTGKYWPRLFEIKLIER</sequence>